<evidence type="ECO:0000256" key="1">
    <source>
        <dbReference type="ARBA" id="ARBA00004123"/>
    </source>
</evidence>
<reference evidence="10 11" key="1">
    <citation type="journal article" date="2019" name="PLoS Biol.">
        <title>Sex chromosomes control vertical transmission of feminizing Wolbachia symbionts in an isopod.</title>
        <authorList>
            <person name="Becking T."/>
            <person name="Chebbi M.A."/>
            <person name="Giraud I."/>
            <person name="Moumen B."/>
            <person name="Laverre T."/>
            <person name="Caubet Y."/>
            <person name="Peccoud J."/>
            <person name="Gilbert C."/>
            <person name="Cordaux R."/>
        </authorList>
    </citation>
    <scope>NUCLEOTIDE SEQUENCE [LARGE SCALE GENOMIC DNA]</scope>
    <source>
        <strain evidence="10">ANa2</strain>
        <tissue evidence="10">Whole body excluding digestive tract and cuticle</tissue>
    </source>
</reference>
<dbReference type="InterPro" id="IPR050888">
    <property type="entry name" value="ZnF_C2H2-type_TF"/>
</dbReference>
<sequence>MDKLHPSEQSPDSTLSRQEVKIEVPMYQSESNSGSPVKNDDGSYSTQLRFTPVEIKEESNENDKKLPSHPTISFHSGTLPVLGSDIKNNSHSILSSEVPLVSQGVQLTSGGNILVNTNENIQKVLPNHHSLVSVGQGVNFTSSLNISNSVNHGTTVVPVSCSQNSDTNQPVQMFHSSSFDSCEGVLNHQQQHSGQAFLLTSPGTVLSSNQLVSQGQVFLQGDELVGVTLATSSANSTGYSITNSESQYASSVPVVLSGNQTIGNQIPRLIIQSSQTGSANLNNQILSSNTGHYIIQVGQSVPPIAQNNNFSLSNKGHIVIKSGGTKIKEESENYSAPKDGVFRVVIPEGTTKLPRYSHQPVSTQGNIDDSIRKHVQINLSNRASMPSPSKTFDTAVQTSKEPEKDEKSTPNPSRKFYECPICKSKFMRSLYLRMHLRACKKNTEVVAEKMPLYMCSFCKATFKNKSNITVHLDKCLQNPYNMKEEAGKRKAEDISENPSSKKKKLKIDASPAAASLEMAVLFKCQDCDRTFSKERQYTSHIKKCTKFSVHDLSGAKLEHLGVNIPEEEHENLDDPFADPPLPTSQVAKKGRGSGGKRGRPPGKVTKEAQKGNSKNYVLFDGEKVQGTINSLIVTDDDNLVRSTAGLAHTVQLSLESAKVEGVPMPRALIADSKGVRGMNKPPYAWSLICSLCQKMFLTKSALANHIIENHGTDLRTTKNILLGNRLEESQFKCPFCHLYYQSNISFVEHLVIHHTSELQDQYKALQAQRGFKMSCKLSFLNHLIIDNDENKFPLEVTSGGGVFQCNLCSEDFASSDILVRHYSQAHSVQLDSDGNVVDEGIDVDIRVKNTKHLLHMADGKSLEENSLPEKTVLIRKKPKQSWQCQNCLAIFIKQMAWLRHIRESCPNAISSTNGDSAKPSTSRESHFFCHEPECAHIAFYQVKSLFKHMTEVHKITIPKERKSFANLSFFNEWLTEEEDTKNVRFIRDNTRIEKGNVRLIQMVCHRFHAIKMEHSKEKEEWDATKPTKKRWSSRASNKANNCHARIHLRIEFNSSSKCFDGETQVIYYPKHFHYGEEDTHEVLDKVRENYPRDKSLGLTVKNSTPNSCFTEGDSGSSFSLDSTSDILQLHTDENSSDGQPQQVKILRPSQRDNNTAITPLQVTSMVVDHHTSSPALMISQGTPTRATVIFDGGEGNSKELLLTSSEETPFLVMNSEQHRSNDNGQEFSEEYVLPADDTEWTKLFDVLASRVSSEELSQEELKEATTLLSYKNIIAVSSVTEQVSIFQRMCAITNTSLESE</sequence>
<dbReference type="Gene3D" id="3.30.160.60">
    <property type="entry name" value="Classic Zinc Finger"/>
    <property type="match status" value="2"/>
</dbReference>
<evidence type="ECO:0000313" key="10">
    <source>
        <dbReference type="EMBL" id="KAB7501284.1"/>
    </source>
</evidence>
<feature type="compositionally biased region" description="Basic residues" evidence="8">
    <location>
        <begin position="588"/>
        <end position="600"/>
    </location>
</feature>
<accession>A0A5N5T422</accession>
<evidence type="ECO:0000259" key="9">
    <source>
        <dbReference type="PROSITE" id="PS50157"/>
    </source>
</evidence>
<evidence type="ECO:0000256" key="5">
    <source>
        <dbReference type="ARBA" id="ARBA00022833"/>
    </source>
</evidence>
<name>A0A5N5T422_9CRUS</name>
<evidence type="ECO:0000256" key="2">
    <source>
        <dbReference type="ARBA" id="ARBA00022723"/>
    </source>
</evidence>
<evidence type="ECO:0000256" key="3">
    <source>
        <dbReference type="ARBA" id="ARBA00022737"/>
    </source>
</evidence>
<dbReference type="Proteomes" id="UP000326759">
    <property type="component" value="Unassembled WGS sequence"/>
</dbReference>
<organism evidence="10 11">
    <name type="scientific">Armadillidium nasatum</name>
    <dbReference type="NCBI Taxonomy" id="96803"/>
    <lineage>
        <taxon>Eukaryota</taxon>
        <taxon>Metazoa</taxon>
        <taxon>Ecdysozoa</taxon>
        <taxon>Arthropoda</taxon>
        <taxon>Crustacea</taxon>
        <taxon>Multicrustacea</taxon>
        <taxon>Malacostraca</taxon>
        <taxon>Eumalacostraca</taxon>
        <taxon>Peracarida</taxon>
        <taxon>Isopoda</taxon>
        <taxon>Oniscidea</taxon>
        <taxon>Crinocheta</taxon>
        <taxon>Armadillidiidae</taxon>
        <taxon>Armadillidium</taxon>
    </lineage>
</organism>
<feature type="compositionally biased region" description="Polar residues" evidence="8">
    <location>
        <begin position="7"/>
        <end position="17"/>
    </location>
</feature>
<evidence type="ECO:0000313" key="11">
    <source>
        <dbReference type="Proteomes" id="UP000326759"/>
    </source>
</evidence>
<dbReference type="EMBL" id="SEYY01011142">
    <property type="protein sequence ID" value="KAB7501284.1"/>
    <property type="molecule type" value="Genomic_DNA"/>
</dbReference>
<feature type="domain" description="C2H2-type" evidence="9">
    <location>
        <begin position="803"/>
        <end position="831"/>
    </location>
</feature>
<feature type="domain" description="C2H2-type" evidence="9">
    <location>
        <begin position="522"/>
        <end position="550"/>
    </location>
</feature>
<evidence type="ECO:0000256" key="7">
    <source>
        <dbReference type="PROSITE-ProRule" id="PRU00042"/>
    </source>
</evidence>
<gene>
    <name evidence="10" type="ORF">Anas_12273</name>
</gene>
<dbReference type="GO" id="GO:0008270">
    <property type="term" value="F:zinc ion binding"/>
    <property type="evidence" value="ECO:0007669"/>
    <property type="project" value="UniProtKB-KW"/>
</dbReference>
<feature type="region of interest" description="Disordered" evidence="8">
    <location>
        <begin position="569"/>
        <end position="610"/>
    </location>
</feature>
<comment type="subcellular location">
    <subcellularLocation>
        <location evidence="1">Nucleus</location>
    </subcellularLocation>
</comment>
<proteinExistence type="predicted"/>
<keyword evidence="5" id="KW-0862">Zinc</keyword>
<keyword evidence="2" id="KW-0479">Metal-binding</keyword>
<feature type="compositionally biased region" description="Basic and acidic residues" evidence="8">
    <location>
        <begin position="55"/>
        <end position="66"/>
    </location>
</feature>
<keyword evidence="6" id="KW-0539">Nucleus</keyword>
<protein>
    <recommendedName>
        <fullName evidence="9">C2H2-type domain-containing protein</fullName>
    </recommendedName>
</protein>
<dbReference type="OrthoDB" id="6370875at2759"/>
<evidence type="ECO:0000256" key="4">
    <source>
        <dbReference type="ARBA" id="ARBA00022771"/>
    </source>
</evidence>
<feature type="compositionally biased region" description="Polar residues" evidence="8">
    <location>
        <begin position="380"/>
        <end position="399"/>
    </location>
</feature>
<dbReference type="PROSITE" id="PS50157">
    <property type="entry name" value="ZINC_FINGER_C2H2_2"/>
    <property type="match status" value="2"/>
</dbReference>
<keyword evidence="4 7" id="KW-0863">Zinc-finger</keyword>
<feature type="region of interest" description="Disordered" evidence="8">
    <location>
        <begin position="486"/>
        <end position="506"/>
    </location>
</feature>
<dbReference type="PROSITE" id="PS00028">
    <property type="entry name" value="ZINC_FINGER_C2H2_1"/>
    <property type="match status" value="3"/>
</dbReference>
<dbReference type="InterPro" id="IPR013087">
    <property type="entry name" value="Znf_C2H2_type"/>
</dbReference>
<evidence type="ECO:0000256" key="8">
    <source>
        <dbReference type="SAM" id="MobiDB-lite"/>
    </source>
</evidence>
<feature type="region of interest" description="Disordered" evidence="8">
    <location>
        <begin position="380"/>
        <end position="412"/>
    </location>
</feature>
<feature type="compositionally biased region" description="Polar residues" evidence="8">
    <location>
        <begin position="28"/>
        <end position="45"/>
    </location>
</feature>
<dbReference type="Pfam" id="PF00096">
    <property type="entry name" value="zf-C2H2"/>
    <property type="match status" value="1"/>
</dbReference>
<keyword evidence="11" id="KW-1185">Reference proteome</keyword>
<feature type="region of interest" description="Disordered" evidence="8">
    <location>
        <begin position="1"/>
        <end position="45"/>
    </location>
</feature>
<keyword evidence="3" id="KW-0677">Repeat</keyword>
<dbReference type="PANTHER" id="PTHR24406">
    <property type="entry name" value="TRANSCRIPTIONAL REPRESSOR CTCFL-RELATED"/>
    <property type="match status" value="1"/>
</dbReference>
<evidence type="ECO:0000256" key="6">
    <source>
        <dbReference type="ARBA" id="ARBA00023242"/>
    </source>
</evidence>
<dbReference type="SUPFAM" id="SSF57667">
    <property type="entry name" value="beta-beta-alpha zinc fingers"/>
    <property type="match status" value="2"/>
</dbReference>
<dbReference type="GO" id="GO:0005634">
    <property type="term" value="C:nucleus"/>
    <property type="evidence" value="ECO:0007669"/>
    <property type="project" value="UniProtKB-SubCell"/>
</dbReference>
<comment type="caution">
    <text evidence="10">The sequence shown here is derived from an EMBL/GenBank/DDBJ whole genome shotgun (WGS) entry which is preliminary data.</text>
</comment>
<dbReference type="SMART" id="SM00355">
    <property type="entry name" value="ZnF_C2H2"/>
    <property type="match status" value="8"/>
</dbReference>
<dbReference type="InterPro" id="IPR036236">
    <property type="entry name" value="Znf_C2H2_sf"/>
</dbReference>
<feature type="region of interest" description="Disordered" evidence="8">
    <location>
        <begin position="55"/>
        <end position="74"/>
    </location>
</feature>